<dbReference type="RefSeq" id="WP_179615873.1">
    <property type="nucleotide sequence ID" value="NZ_CP059163.1"/>
</dbReference>
<proteinExistence type="predicted"/>
<evidence type="ECO:0000256" key="2">
    <source>
        <dbReference type="ARBA" id="ARBA00022692"/>
    </source>
</evidence>
<sequence>MTSTASPATTPGAPVGGNARLPRDLHPVAWWVWAIGLAAAASGTTNPLSLLLLVGVAALVVSARRSDQPWAGSFRLYLWLGLAIVVVRVLFRILLGGGYAGGPVLLDLPEIPLPDAAAGIALLGPLTSQALLAGLYDGMRLATIVVCIGAANSLANPKRLLRSVPPALYEIGTALVVAVTVLPQLADSVRRVRAAQGLRAGAGGRTGLVRRSLVPVLEDALDRSLAMAAGMDARGYGRSPEQGRGARLLTGSLMVAGLVGVCVGVYALLDTTAPRVLALPMLGLGVVLAVAGLATAGQRVERTRYRPDRWRWPDLVVASSGVGAGALGLWVAREQLAIAHPPLDGVPTVSAAVLLATGLALAGGLAAPDAAVRGGGAS</sequence>
<feature type="transmembrane region" description="Helical" evidence="5">
    <location>
        <begin position="74"/>
        <end position="95"/>
    </location>
</feature>
<comment type="caution">
    <text evidence="6">The sequence shown here is derived from an EMBL/GenBank/DDBJ whole genome shotgun (WGS) entry which is preliminary data.</text>
</comment>
<dbReference type="PANTHER" id="PTHR33514:SF15">
    <property type="entry name" value="COBALT TRANSPORT PROTEIN"/>
    <property type="match status" value="1"/>
</dbReference>
<keyword evidence="7" id="KW-1185">Reference proteome</keyword>
<keyword evidence="4 5" id="KW-0472">Membrane</keyword>
<name>A0A7Y9JQL7_9ACTN</name>
<dbReference type="CDD" id="cd16914">
    <property type="entry name" value="EcfT"/>
    <property type="match status" value="1"/>
</dbReference>
<dbReference type="EMBL" id="JACCBE010000001">
    <property type="protein sequence ID" value="NYD58222.1"/>
    <property type="molecule type" value="Genomic_DNA"/>
</dbReference>
<gene>
    <name evidence="6" type="ORF">BKA08_002460</name>
</gene>
<evidence type="ECO:0000256" key="4">
    <source>
        <dbReference type="ARBA" id="ARBA00023136"/>
    </source>
</evidence>
<keyword evidence="2 5" id="KW-0812">Transmembrane</keyword>
<evidence type="ECO:0000256" key="5">
    <source>
        <dbReference type="SAM" id="Phobius"/>
    </source>
</evidence>
<protein>
    <submittedName>
        <fullName evidence="6">Energy-coupling factor transport system permease protein</fullName>
    </submittedName>
</protein>
<dbReference type="Pfam" id="PF02361">
    <property type="entry name" value="CbiQ"/>
    <property type="match status" value="1"/>
</dbReference>
<dbReference type="AlphaFoldDB" id="A0A7Y9JQL7"/>
<reference evidence="6 7" key="1">
    <citation type="submission" date="2020-07" db="EMBL/GenBank/DDBJ databases">
        <title>Sequencing the genomes of 1000 actinobacteria strains.</title>
        <authorList>
            <person name="Klenk H.-P."/>
        </authorList>
    </citation>
    <scope>NUCLEOTIDE SEQUENCE [LARGE SCALE GENOMIC DNA]</scope>
    <source>
        <strain evidence="6 7">DSM 18965</strain>
    </source>
</reference>
<feature type="transmembrane region" description="Helical" evidence="5">
    <location>
        <begin position="275"/>
        <end position="294"/>
    </location>
</feature>
<accession>A0A7Y9JQL7</accession>
<evidence type="ECO:0000256" key="1">
    <source>
        <dbReference type="ARBA" id="ARBA00004141"/>
    </source>
</evidence>
<feature type="transmembrane region" description="Helical" evidence="5">
    <location>
        <begin position="352"/>
        <end position="372"/>
    </location>
</feature>
<evidence type="ECO:0000313" key="6">
    <source>
        <dbReference type="EMBL" id="NYD58222.1"/>
    </source>
</evidence>
<organism evidence="6 7">
    <name type="scientific">Nocardioides marinisabuli</name>
    <dbReference type="NCBI Taxonomy" id="419476"/>
    <lineage>
        <taxon>Bacteria</taxon>
        <taxon>Bacillati</taxon>
        <taxon>Actinomycetota</taxon>
        <taxon>Actinomycetes</taxon>
        <taxon>Propionibacteriales</taxon>
        <taxon>Nocardioidaceae</taxon>
        <taxon>Nocardioides</taxon>
    </lineage>
</organism>
<keyword evidence="3 5" id="KW-1133">Transmembrane helix</keyword>
<evidence type="ECO:0000313" key="7">
    <source>
        <dbReference type="Proteomes" id="UP000516957"/>
    </source>
</evidence>
<evidence type="ECO:0000256" key="3">
    <source>
        <dbReference type="ARBA" id="ARBA00022989"/>
    </source>
</evidence>
<feature type="transmembrane region" description="Helical" evidence="5">
    <location>
        <begin position="30"/>
        <end position="62"/>
    </location>
</feature>
<dbReference type="Proteomes" id="UP000516957">
    <property type="component" value="Unassembled WGS sequence"/>
</dbReference>
<feature type="transmembrane region" description="Helical" evidence="5">
    <location>
        <begin position="115"/>
        <end position="132"/>
    </location>
</feature>
<comment type="subcellular location">
    <subcellularLocation>
        <location evidence="1">Membrane</location>
        <topology evidence="1">Multi-pass membrane protein</topology>
    </subcellularLocation>
</comment>
<dbReference type="InterPro" id="IPR003339">
    <property type="entry name" value="ABC/ECF_trnsptr_transmembrane"/>
</dbReference>
<feature type="transmembrane region" description="Helical" evidence="5">
    <location>
        <begin position="315"/>
        <end position="332"/>
    </location>
</feature>
<feature type="transmembrane region" description="Helical" evidence="5">
    <location>
        <begin position="248"/>
        <end position="269"/>
    </location>
</feature>
<dbReference type="GO" id="GO:0005886">
    <property type="term" value="C:plasma membrane"/>
    <property type="evidence" value="ECO:0007669"/>
    <property type="project" value="TreeGrafter"/>
</dbReference>
<dbReference type="PANTHER" id="PTHR33514">
    <property type="entry name" value="PROTEIN ABCI12, CHLOROPLASTIC"/>
    <property type="match status" value="1"/>
</dbReference>